<dbReference type="InterPro" id="IPR041726">
    <property type="entry name" value="ACAD10_11_N"/>
</dbReference>
<dbReference type="SUPFAM" id="SSF56112">
    <property type="entry name" value="Protein kinase-like (PK-like)"/>
    <property type="match status" value="1"/>
</dbReference>
<dbReference type="InterPro" id="IPR011009">
    <property type="entry name" value="Kinase-like_dom_sf"/>
</dbReference>
<evidence type="ECO:0000313" key="3">
    <source>
        <dbReference type="Proteomes" id="UP000662986"/>
    </source>
</evidence>
<dbReference type="PANTHER" id="PTHR21310">
    <property type="entry name" value="AMINOGLYCOSIDE PHOSPHOTRANSFERASE-RELATED-RELATED"/>
    <property type="match status" value="1"/>
</dbReference>
<reference evidence="2 3" key="2">
    <citation type="journal article" date="2022" name="Arch. Microbiol.">
        <title>Rhodococcus pseudokoreensis sp. nov. isolated from the rhizosphere of young M26 apple rootstocks.</title>
        <authorList>
            <person name="Kampfer P."/>
            <person name="Glaeser S.P."/>
            <person name="Blom J."/>
            <person name="Wolf J."/>
            <person name="Benning S."/>
            <person name="Schloter M."/>
            <person name="Neumann-Schaal M."/>
        </authorList>
    </citation>
    <scope>NUCLEOTIDE SEQUENCE [LARGE SCALE GENOMIC DNA]</scope>
    <source>
        <strain evidence="2 3">R79</strain>
    </source>
</reference>
<reference evidence="2 3" key="1">
    <citation type="journal article" date="2021" name="Microbiol. Resour. Announc.">
        <title>Complete Genome Sequences of Two Rhodococcus sp. Strains with Large and Linear Chromosomes, Isolated from Apple Rhizosphere.</title>
        <authorList>
            <person name="Benning S."/>
            <person name="Brugnone N."/>
            <person name="Siani R."/>
            <person name="Kublik S."/>
            <person name="Schloter M."/>
            <person name="Rad V."/>
        </authorList>
    </citation>
    <scope>NUCLEOTIDE SEQUENCE [LARGE SCALE GENOMIC DNA]</scope>
    <source>
        <strain evidence="2 3">R79</strain>
    </source>
</reference>
<evidence type="ECO:0000259" key="1">
    <source>
        <dbReference type="Pfam" id="PF01636"/>
    </source>
</evidence>
<sequence length="344" mass="38195">MSTEELTMPELTDALRVFLSRHLAPGADPEIVALYRAGTGSSRENWPFDATWTESGERSTHRLLMRRDPTSAVVDTARSAEFHLLAALEVTAIPAPRVRWLDDEGADLARPTMIGDRYDGKAHRGVLRDKNPLHLTAGQQLTLAQDMCDVLGRLHSLDIDELGLRQILPVPASSPAEHELERWIGELSSNELEPQPGLRLCAEWLRDHLPAAPDRLVLVHGDFRPANVLVDQGEFGVLLDWELARLGDPLDDLGWYTTPLYRGEHFIPGQWTQEEFLARYTARTGIDVSPAALTFWQILSTFRLAIIALNGVRNFCELGSDRPAAPVDALIAKVVDQVLAAEKG</sequence>
<dbReference type="Pfam" id="PF01636">
    <property type="entry name" value="APH"/>
    <property type="match status" value="1"/>
</dbReference>
<dbReference type="PANTHER" id="PTHR21310:SF57">
    <property type="entry name" value="BLR2944 PROTEIN"/>
    <property type="match status" value="1"/>
</dbReference>
<gene>
    <name evidence="2" type="ORF">JWS13_27070</name>
</gene>
<dbReference type="Proteomes" id="UP000662986">
    <property type="component" value="Chromosome"/>
</dbReference>
<dbReference type="Gene3D" id="3.90.1200.10">
    <property type="match status" value="1"/>
</dbReference>
<name>A0A974WCR0_9NOCA</name>
<evidence type="ECO:0000313" key="2">
    <source>
        <dbReference type="EMBL" id="QSE95563.1"/>
    </source>
</evidence>
<proteinExistence type="predicted"/>
<keyword evidence="3" id="KW-1185">Reference proteome</keyword>
<protein>
    <submittedName>
        <fullName evidence="2">Phosphotransferase family protein</fullName>
    </submittedName>
</protein>
<organism evidence="2 3">
    <name type="scientific">Rhodococcus pseudokoreensis</name>
    <dbReference type="NCBI Taxonomy" id="2811421"/>
    <lineage>
        <taxon>Bacteria</taxon>
        <taxon>Bacillati</taxon>
        <taxon>Actinomycetota</taxon>
        <taxon>Actinomycetes</taxon>
        <taxon>Mycobacteriales</taxon>
        <taxon>Nocardiaceae</taxon>
        <taxon>Rhodococcus</taxon>
    </lineage>
</organism>
<dbReference type="Gene3D" id="3.30.200.20">
    <property type="entry name" value="Phosphorylase Kinase, domain 1"/>
    <property type="match status" value="1"/>
</dbReference>
<dbReference type="InterPro" id="IPR002575">
    <property type="entry name" value="Aminoglycoside_PTrfase"/>
</dbReference>
<dbReference type="CDD" id="cd05154">
    <property type="entry name" value="ACAD10_11_N-like"/>
    <property type="match status" value="1"/>
</dbReference>
<dbReference type="InterPro" id="IPR051678">
    <property type="entry name" value="AGP_Transferase"/>
</dbReference>
<accession>A0A974WCR0</accession>
<feature type="domain" description="Aminoglycoside phosphotransferase" evidence="1">
    <location>
        <begin position="56"/>
        <end position="271"/>
    </location>
</feature>
<dbReference type="EMBL" id="CP070619">
    <property type="protein sequence ID" value="QSE95563.1"/>
    <property type="molecule type" value="Genomic_DNA"/>
</dbReference>